<gene>
    <name evidence="1" type="ORF">J2Z35_001191</name>
</gene>
<dbReference type="RefSeq" id="WP_209660452.1">
    <property type="nucleotide sequence ID" value="NZ_JAGGLI010000011.1"/>
</dbReference>
<evidence type="ECO:0000313" key="2">
    <source>
        <dbReference type="Proteomes" id="UP001314903"/>
    </source>
</evidence>
<comment type="caution">
    <text evidence="1">The sequence shown here is derived from an EMBL/GenBank/DDBJ whole genome shotgun (WGS) entry which is preliminary data.</text>
</comment>
<proteinExistence type="predicted"/>
<accession>A0ABS4KI05</accession>
<evidence type="ECO:0008006" key="3">
    <source>
        <dbReference type="Google" id="ProtNLM"/>
    </source>
</evidence>
<sequence>MDIVVSANNNQEILVFPVVPPDTGTIEKPAKNEVFESINQGELNLIGTLGLKNLFIESSFPNKEYPWIKAGSIANGWAYVDFFDRWRAARVPIRIVITTKDGQERLNMPCTVENFTHYLDKAGDIKYSLELKEYVFVKVT</sequence>
<evidence type="ECO:0000313" key="1">
    <source>
        <dbReference type="EMBL" id="MBP2027397.1"/>
    </source>
</evidence>
<dbReference type="Proteomes" id="UP001314903">
    <property type="component" value="Unassembled WGS sequence"/>
</dbReference>
<organism evidence="1 2">
    <name type="scientific">Acetoanaerobium pronyense</name>
    <dbReference type="NCBI Taxonomy" id="1482736"/>
    <lineage>
        <taxon>Bacteria</taxon>
        <taxon>Bacillati</taxon>
        <taxon>Bacillota</taxon>
        <taxon>Clostridia</taxon>
        <taxon>Peptostreptococcales</taxon>
        <taxon>Filifactoraceae</taxon>
        <taxon>Acetoanaerobium</taxon>
    </lineage>
</organism>
<keyword evidence="2" id="KW-1185">Reference proteome</keyword>
<name>A0ABS4KI05_9FIRM</name>
<reference evidence="1 2" key="1">
    <citation type="submission" date="2021-03" db="EMBL/GenBank/DDBJ databases">
        <title>Genomic Encyclopedia of Type Strains, Phase IV (KMG-IV): sequencing the most valuable type-strain genomes for metagenomic binning, comparative biology and taxonomic classification.</title>
        <authorList>
            <person name="Goeker M."/>
        </authorList>
    </citation>
    <scope>NUCLEOTIDE SEQUENCE [LARGE SCALE GENOMIC DNA]</scope>
    <source>
        <strain evidence="1 2">DSM 27512</strain>
    </source>
</reference>
<protein>
    <recommendedName>
        <fullName evidence="3">SH3 domain-containing protein</fullName>
    </recommendedName>
</protein>
<dbReference type="EMBL" id="JAGGLI010000011">
    <property type="protein sequence ID" value="MBP2027397.1"/>
    <property type="molecule type" value="Genomic_DNA"/>
</dbReference>